<evidence type="ECO:0000313" key="1">
    <source>
        <dbReference type="EMBL" id="MCI62157.1"/>
    </source>
</evidence>
<dbReference type="EMBL" id="LXQA010614067">
    <property type="protein sequence ID" value="MCI62157.1"/>
    <property type="molecule type" value="Genomic_DNA"/>
</dbReference>
<dbReference type="AlphaFoldDB" id="A0A392TP05"/>
<proteinExistence type="predicted"/>
<name>A0A392TP05_9FABA</name>
<accession>A0A392TP05</accession>
<evidence type="ECO:0000313" key="2">
    <source>
        <dbReference type="Proteomes" id="UP000265520"/>
    </source>
</evidence>
<dbReference type="Proteomes" id="UP000265520">
    <property type="component" value="Unassembled WGS sequence"/>
</dbReference>
<comment type="caution">
    <text evidence="1">The sequence shown here is derived from an EMBL/GenBank/DDBJ whole genome shotgun (WGS) entry which is preliminary data.</text>
</comment>
<reference evidence="1 2" key="1">
    <citation type="journal article" date="2018" name="Front. Plant Sci.">
        <title>Red Clover (Trifolium pratense) and Zigzag Clover (T. medium) - A Picture of Genomic Similarities and Differences.</title>
        <authorList>
            <person name="Dluhosova J."/>
            <person name="Istvanek J."/>
            <person name="Nedelnik J."/>
            <person name="Repkova J."/>
        </authorList>
    </citation>
    <scope>NUCLEOTIDE SEQUENCE [LARGE SCALE GENOMIC DNA]</scope>
    <source>
        <strain evidence="2">cv. 10/8</strain>
        <tissue evidence="1">Leaf</tissue>
    </source>
</reference>
<sequence>MADTLRVEIECWRSAEFLCKNIRDEPHGDCG</sequence>
<organism evidence="1 2">
    <name type="scientific">Trifolium medium</name>
    <dbReference type="NCBI Taxonomy" id="97028"/>
    <lineage>
        <taxon>Eukaryota</taxon>
        <taxon>Viridiplantae</taxon>
        <taxon>Streptophyta</taxon>
        <taxon>Embryophyta</taxon>
        <taxon>Tracheophyta</taxon>
        <taxon>Spermatophyta</taxon>
        <taxon>Magnoliopsida</taxon>
        <taxon>eudicotyledons</taxon>
        <taxon>Gunneridae</taxon>
        <taxon>Pentapetalae</taxon>
        <taxon>rosids</taxon>
        <taxon>fabids</taxon>
        <taxon>Fabales</taxon>
        <taxon>Fabaceae</taxon>
        <taxon>Papilionoideae</taxon>
        <taxon>50 kb inversion clade</taxon>
        <taxon>NPAAA clade</taxon>
        <taxon>Hologalegina</taxon>
        <taxon>IRL clade</taxon>
        <taxon>Trifolieae</taxon>
        <taxon>Trifolium</taxon>
    </lineage>
</organism>
<protein>
    <submittedName>
        <fullName evidence="1">Uncharacterized protein</fullName>
    </submittedName>
</protein>
<feature type="non-terminal residue" evidence="1">
    <location>
        <position position="31"/>
    </location>
</feature>
<keyword evidence="2" id="KW-1185">Reference proteome</keyword>